<evidence type="ECO:0000259" key="2">
    <source>
        <dbReference type="Pfam" id="PF12262"/>
    </source>
</evidence>
<accession>A0A0A1E794</accession>
<feature type="domain" description="Bacterial virulence factor lipase N-terminal" evidence="2">
    <location>
        <begin position="34"/>
        <end position="293"/>
    </location>
</feature>
<dbReference type="InterPro" id="IPR025920">
    <property type="entry name" value="Lipase_bact_N"/>
</dbReference>
<dbReference type="EMBL" id="KM596662">
    <property type="protein sequence ID" value="AIY26235.1"/>
    <property type="molecule type" value="Genomic_DNA"/>
</dbReference>
<dbReference type="InterPro" id="IPR029058">
    <property type="entry name" value="AB_hydrolase_fold"/>
</dbReference>
<feature type="chain" id="PRO_5001973796" evidence="1">
    <location>
        <begin position="18"/>
        <end position="852"/>
    </location>
</feature>
<dbReference type="AlphaFoldDB" id="A0A0A1E794"/>
<dbReference type="Gene3D" id="3.40.50.1820">
    <property type="entry name" value="alpha/beta hydrolase"/>
    <property type="match status" value="1"/>
</dbReference>
<dbReference type="SUPFAM" id="SSF53474">
    <property type="entry name" value="alpha/beta-Hydrolases"/>
    <property type="match status" value="1"/>
</dbReference>
<dbReference type="Pfam" id="PF12262">
    <property type="entry name" value="Lipase_bact_N"/>
    <property type="match status" value="1"/>
</dbReference>
<evidence type="ECO:0000313" key="3">
    <source>
        <dbReference type="EMBL" id="AIY26235.1"/>
    </source>
</evidence>
<dbReference type="PROSITE" id="PS51257">
    <property type="entry name" value="PROKAR_LIPOPROTEIN"/>
    <property type="match status" value="1"/>
</dbReference>
<feature type="signal peptide" evidence="1">
    <location>
        <begin position="1"/>
        <end position="17"/>
    </location>
</feature>
<proteinExistence type="predicted"/>
<name>A0A0A1E794_9VIBR</name>
<keyword evidence="1" id="KW-0732">Signal</keyword>
<dbReference type="InterPro" id="IPR020009">
    <property type="entry name" value="VolA/Pla-1/cef"/>
</dbReference>
<reference evidence="3" key="1">
    <citation type="journal article" date="2014" name="PLoS ONE">
        <title>Characterization of the secretomes of two vibrios pathogenic to mollusks.</title>
        <authorList>
            <person name="Madec S."/>
            <person name="Pichereau V."/>
            <person name="Jacq A."/>
            <person name="Paillard M."/>
            <person name="Boisset C."/>
            <person name="Guerard F."/>
            <person name="Paillard C."/>
            <person name="Nicolas J.L."/>
        </authorList>
    </citation>
    <scope>NUCLEOTIDE SEQUENCE</scope>
    <source>
        <strain evidence="3">CECT4600</strain>
    </source>
</reference>
<organism evidence="3">
    <name type="scientific">Vibrio tapetis</name>
    <dbReference type="NCBI Taxonomy" id="52443"/>
    <lineage>
        <taxon>Bacteria</taxon>
        <taxon>Pseudomonadati</taxon>
        <taxon>Pseudomonadota</taxon>
        <taxon>Gammaproteobacteria</taxon>
        <taxon>Vibrionales</taxon>
        <taxon>Vibrionaceae</taxon>
        <taxon>Vibrio</taxon>
    </lineage>
</organism>
<protein>
    <submittedName>
        <fullName evidence="3">Putative extracellular lipase</fullName>
    </submittedName>
</protein>
<dbReference type="NCBIfam" id="TIGR03502">
    <property type="entry name" value="lipase_Pla1_cef"/>
    <property type="match status" value="1"/>
</dbReference>
<evidence type="ECO:0000256" key="1">
    <source>
        <dbReference type="SAM" id="SignalP"/>
    </source>
</evidence>
<sequence length="852" mass="90207">MNSKFTLSLLAASLVLAGCGDSSERTGSETNSNFEAAIKESLAQPSKIDFVLNGKDAALPLPSFMLLDTTDATLNIPLSSGSSSGLDNPQVAMGEADGWSTIMPFSIDLKFEGTTTLKDDRIVPDPVNNPTVKVSPQLLSGVVVAEVVYNPTTGVMTHVNTLTVNSDYTVTTDDSLNNIKVVPLKAGLKPKTDYIFALTSAIKDSNDKSIGMSQSYAILKTKLTDQSGVLDKPQLITQQAESIIADNSSVTEDQIVYSSWFTTSSTATTQEAVKNAYVTSVHPVTPQALSTLWTGTANPNSIASTTIDGMLTFNMTDIAGVALETELSTDPNNFYRRVFDDPSQSTAVQDANFAGAKAAITSQLSGLNTNFNYKLKVFKGTVSLPHFLSRDLTDLNFSKTPMRSGMPSVSILLNTLKSGSDADKAKLTSDLSGLSIDSTKLQTDQSEQLKLLGQSFTLSNGNQLDSPRILTKYSPFPQLRSVENLNYVLIMPELNGSFESNIPVMIYQHGITSRKESAYNFAANHALTALSQSNKPYAILAIDQPLHGERGLANGTIVTTPSNPTIFMNLKYLPVARDNIRQGSLDGLGLRFAISKLASHSNTVLNKLDTSKVSLLGHSIGGITAMGTSSVANKTVGVTLLDNMFAFGATTYANAGGGIAPFLLESGSFKYTIQHNVLLSLADYATYYSETCKPASTSGAACVPAYLTSISTDANKVKDVNSTLTGFMFAAQTVLAPVDPVNVSTLSTGSVLGIQSENDTTIPNTTKIPAAGTYPLLKHGLSLSTVSVDIAAGTADLRQASYYNASSSASHSSAVSIGGGVTAEMHKQIVSFSNSLGKQLVAGDTNMLDTTK</sequence>